<evidence type="ECO:0000313" key="5">
    <source>
        <dbReference type="Proteomes" id="UP001500751"/>
    </source>
</evidence>
<dbReference type="PRINTS" id="PR01217">
    <property type="entry name" value="PRICHEXTENSN"/>
</dbReference>
<keyword evidence="5" id="KW-1185">Reference proteome</keyword>
<dbReference type="InterPro" id="IPR002477">
    <property type="entry name" value="Peptidoglycan-bd-like"/>
</dbReference>
<feature type="domain" description="Peptidoglycan binding-like" evidence="3">
    <location>
        <begin position="216"/>
        <end position="279"/>
    </location>
</feature>
<dbReference type="InterPro" id="IPR036365">
    <property type="entry name" value="PGBD-like_sf"/>
</dbReference>
<evidence type="ECO:0000313" key="4">
    <source>
        <dbReference type="EMBL" id="GAA2060265.1"/>
    </source>
</evidence>
<feature type="compositionally biased region" description="Low complexity" evidence="1">
    <location>
        <begin position="179"/>
        <end position="189"/>
    </location>
</feature>
<protein>
    <recommendedName>
        <fullName evidence="3">Peptidoglycan binding-like domain-containing protein</fullName>
    </recommendedName>
</protein>
<feature type="compositionally biased region" description="Pro residues" evidence="1">
    <location>
        <begin position="190"/>
        <end position="204"/>
    </location>
</feature>
<evidence type="ECO:0000256" key="1">
    <source>
        <dbReference type="SAM" id="MobiDB-lite"/>
    </source>
</evidence>
<reference evidence="5" key="1">
    <citation type="journal article" date="2019" name="Int. J. Syst. Evol. Microbiol.">
        <title>The Global Catalogue of Microorganisms (GCM) 10K type strain sequencing project: providing services to taxonomists for standard genome sequencing and annotation.</title>
        <authorList>
            <consortium name="The Broad Institute Genomics Platform"/>
            <consortium name="The Broad Institute Genome Sequencing Center for Infectious Disease"/>
            <person name="Wu L."/>
            <person name="Ma J."/>
        </authorList>
    </citation>
    <scope>NUCLEOTIDE SEQUENCE [LARGE SCALE GENOMIC DNA]</scope>
    <source>
        <strain evidence="5">JCM 16014</strain>
    </source>
</reference>
<keyword evidence="2" id="KW-0472">Membrane</keyword>
<accession>A0ABP5GXX2</accession>
<sequence>MPAPRAVARQIRPGERPPAPARRPMSDLTTTMPILAAPIEDLDVRNAPPGEYGHFHDHDDNGRHRAGARSPRTLKVAAVLLGVAAAGAAVAGAFAGGSDKSGTGTPQAAGVPTSGAAPAQVAAVPDVSSSAAGTTAGSSSSSAPTPTPTPTRSTKSPTPTKASTSPSTEKTTPEMAPRPSSSAPTSSAPSTPPSTPPTTAPPTTPASFVALKYRDSGPAVSKLQVDLLAAGYGWDMYGYQDGQFDRPTKRAVQDFQMNHPGTADADGYGVYGAATAQALQNAIKGATNG</sequence>
<dbReference type="Pfam" id="PF01471">
    <property type="entry name" value="PG_binding_1"/>
    <property type="match status" value="1"/>
</dbReference>
<dbReference type="Proteomes" id="UP001500751">
    <property type="component" value="Unassembled WGS sequence"/>
</dbReference>
<evidence type="ECO:0000259" key="3">
    <source>
        <dbReference type="Pfam" id="PF01471"/>
    </source>
</evidence>
<organism evidence="4 5">
    <name type="scientific">Catenulispora yoronensis</name>
    <dbReference type="NCBI Taxonomy" id="450799"/>
    <lineage>
        <taxon>Bacteria</taxon>
        <taxon>Bacillati</taxon>
        <taxon>Actinomycetota</taxon>
        <taxon>Actinomycetes</taxon>
        <taxon>Catenulisporales</taxon>
        <taxon>Catenulisporaceae</taxon>
        <taxon>Catenulispora</taxon>
    </lineage>
</organism>
<feature type="compositionally biased region" description="Low complexity" evidence="1">
    <location>
        <begin position="116"/>
        <end position="170"/>
    </location>
</feature>
<name>A0ABP5GXX2_9ACTN</name>
<feature type="region of interest" description="Disordered" evidence="1">
    <location>
        <begin position="98"/>
        <end position="205"/>
    </location>
</feature>
<gene>
    <name evidence="4" type="ORF">GCM10009839_83660</name>
</gene>
<dbReference type="Gene3D" id="1.10.101.10">
    <property type="entry name" value="PGBD-like superfamily/PGBD"/>
    <property type="match status" value="1"/>
</dbReference>
<dbReference type="EMBL" id="BAAAQN010000078">
    <property type="protein sequence ID" value="GAA2060265.1"/>
    <property type="molecule type" value="Genomic_DNA"/>
</dbReference>
<dbReference type="InterPro" id="IPR036366">
    <property type="entry name" value="PGBDSf"/>
</dbReference>
<feature type="region of interest" description="Disordered" evidence="1">
    <location>
        <begin position="1"/>
        <end position="27"/>
    </location>
</feature>
<dbReference type="SUPFAM" id="SSF47090">
    <property type="entry name" value="PGBD-like"/>
    <property type="match status" value="1"/>
</dbReference>
<evidence type="ECO:0000256" key="2">
    <source>
        <dbReference type="SAM" id="Phobius"/>
    </source>
</evidence>
<keyword evidence="2" id="KW-0812">Transmembrane</keyword>
<keyword evidence="2" id="KW-1133">Transmembrane helix</keyword>
<comment type="caution">
    <text evidence="4">The sequence shown here is derived from an EMBL/GenBank/DDBJ whole genome shotgun (WGS) entry which is preliminary data.</text>
</comment>
<feature type="transmembrane region" description="Helical" evidence="2">
    <location>
        <begin position="73"/>
        <end position="95"/>
    </location>
</feature>
<proteinExistence type="predicted"/>